<accession>G2QZ36</accession>
<dbReference type="KEGG" id="ttt:THITE_2127658"/>
<sequence>MGKKSRAAKLGTPDAWFSRANKFREGWLWGESRPPTQYTPLFGFGSGCFNAGRRRGGKERGSGTWTVRSRLVTSRTTRPLLDSSSSVTGRRILHGRPSGNSAGYYTDIGPAARGGGAGRHIFGSQVTRPYRVRARKKRLEEEEATPDVHGSYHRAQLLFDSGGAVTQPAARANPASRPERDTATPFGWSSVPRP</sequence>
<gene>
    <name evidence="2" type="ORF">THITE_2127658</name>
</gene>
<dbReference type="RefSeq" id="XP_003651804.1">
    <property type="nucleotide sequence ID" value="XM_003651756.1"/>
</dbReference>
<proteinExistence type="predicted"/>
<name>G2QZ36_THETT</name>
<dbReference type="AlphaFoldDB" id="G2QZ36"/>
<dbReference type="HOGENOM" id="CLU_1403321_0_0_1"/>
<protein>
    <submittedName>
        <fullName evidence="2">Uncharacterized protein</fullName>
    </submittedName>
</protein>
<dbReference type="EMBL" id="CP003010">
    <property type="protein sequence ID" value="AEO65468.1"/>
    <property type="molecule type" value="Genomic_DNA"/>
</dbReference>
<reference evidence="2 3" key="1">
    <citation type="journal article" date="2011" name="Nat. Biotechnol.">
        <title>Comparative genomic analysis of the thermophilic biomass-degrading fungi Myceliophthora thermophila and Thielavia terrestris.</title>
        <authorList>
            <person name="Berka R.M."/>
            <person name="Grigoriev I.V."/>
            <person name="Otillar R."/>
            <person name="Salamov A."/>
            <person name="Grimwood J."/>
            <person name="Reid I."/>
            <person name="Ishmael N."/>
            <person name="John T."/>
            <person name="Darmond C."/>
            <person name="Moisan M.-C."/>
            <person name="Henrissat B."/>
            <person name="Coutinho P.M."/>
            <person name="Lombard V."/>
            <person name="Natvig D.O."/>
            <person name="Lindquist E."/>
            <person name="Schmutz J."/>
            <person name="Lucas S."/>
            <person name="Harris P."/>
            <person name="Powlowski J."/>
            <person name="Bellemare A."/>
            <person name="Taylor D."/>
            <person name="Butler G."/>
            <person name="de Vries R.P."/>
            <person name="Allijn I.E."/>
            <person name="van den Brink J."/>
            <person name="Ushinsky S."/>
            <person name="Storms R."/>
            <person name="Powell A.J."/>
            <person name="Paulsen I.T."/>
            <person name="Elbourne L.D.H."/>
            <person name="Baker S.E."/>
            <person name="Magnuson J."/>
            <person name="LaBoissiere S."/>
            <person name="Clutterbuck A.J."/>
            <person name="Martinez D."/>
            <person name="Wogulis M."/>
            <person name="de Leon A.L."/>
            <person name="Rey M.W."/>
            <person name="Tsang A."/>
        </authorList>
    </citation>
    <scope>NUCLEOTIDE SEQUENCE [LARGE SCALE GENOMIC DNA]</scope>
    <source>
        <strain evidence="3">ATCC 38088 / NRRL 8126</strain>
    </source>
</reference>
<evidence type="ECO:0000313" key="3">
    <source>
        <dbReference type="Proteomes" id="UP000008181"/>
    </source>
</evidence>
<keyword evidence="3" id="KW-1185">Reference proteome</keyword>
<organism evidence="2 3">
    <name type="scientific">Thermothielavioides terrestris (strain ATCC 38088 / NRRL 8126)</name>
    <name type="common">Thielavia terrestris</name>
    <dbReference type="NCBI Taxonomy" id="578455"/>
    <lineage>
        <taxon>Eukaryota</taxon>
        <taxon>Fungi</taxon>
        <taxon>Dikarya</taxon>
        <taxon>Ascomycota</taxon>
        <taxon>Pezizomycotina</taxon>
        <taxon>Sordariomycetes</taxon>
        <taxon>Sordariomycetidae</taxon>
        <taxon>Sordariales</taxon>
        <taxon>Chaetomiaceae</taxon>
        <taxon>Thermothielavioides</taxon>
        <taxon>Thermothielavioides terrestris</taxon>
    </lineage>
</organism>
<dbReference type="GeneID" id="11516943"/>
<evidence type="ECO:0000313" key="2">
    <source>
        <dbReference type="EMBL" id="AEO65468.1"/>
    </source>
</evidence>
<feature type="region of interest" description="Disordered" evidence="1">
    <location>
        <begin position="159"/>
        <end position="194"/>
    </location>
</feature>
<dbReference type="Proteomes" id="UP000008181">
    <property type="component" value="Chromosome 2"/>
</dbReference>
<evidence type="ECO:0000256" key="1">
    <source>
        <dbReference type="SAM" id="MobiDB-lite"/>
    </source>
</evidence>